<organism evidence="1 2">
    <name type="scientific">Rangifer tarandus platyrhynchus</name>
    <name type="common">Svalbard reindeer</name>
    <dbReference type="NCBI Taxonomy" id="3082113"/>
    <lineage>
        <taxon>Eukaryota</taxon>
        <taxon>Metazoa</taxon>
        <taxon>Chordata</taxon>
        <taxon>Craniata</taxon>
        <taxon>Vertebrata</taxon>
        <taxon>Euteleostomi</taxon>
        <taxon>Mammalia</taxon>
        <taxon>Eutheria</taxon>
        <taxon>Laurasiatheria</taxon>
        <taxon>Artiodactyla</taxon>
        <taxon>Ruminantia</taxon>
        <taxon>Pecora</taxon>
        <taxon>Cervidae</taxon>
        <taxon>Odocoileinae</taxon>
        <taxon>Rangifer</taxon>
    </lineage>
</organism>
<name>A0ABN8Z490_RANTA</name>
<keyword evidence="2" id="KW-1185">Reference proteome</keyword>
<gene>
    <name evidence="1" type="ORF">MRATA1EN1_LOCUS17630</name>
</gene>
<evidence type="ECO:0000313" key="2">
    <source>
        <dbReference type="Proteomes" id="UP001176941"/>
    </source>
</evidence>
<proteinExistence type="predicted"/>
<protein>
    <submittedName>
        <fullName evidence="1">Uncharacterized protein</fullName>
    </submittedName>
</protein>
<dbReference type="EMBL" id="OX459964">
    <property type="protein sequence ID" value="CAI9168668.1"/>
    <property type="molecule type" value="Genomic_DNA"/>
</dbReference>
<sequence>MWAAKRGRGRKELGKGTDKVMTEEKSILFGIQSIPEVQIAMSPQRRGRPVNVQLNGCDIPRTDPWTSQALLHLSQDVVSFRRGFLEGGENNLKKLSTFSVMKLLNQREDRP</sequence>
<dbReference type="Proteomes" id="UP001176941">
    <property type="component" value="Chromosome 28"/>
</dbReference>
<accession>A0ABN8Z490</accession>
<evidence type="ECO:0000313" key="1">
    <source>
        <dbReference type="EMBL" id="CAI9168668.1"/>
    </source>
</evidence>
<reference evidence="1" key="1">
    <citation type="submission" date="2023-04" db="EMBL/GenBank/DDBJ databases">
        <authorList>
            <consortium name="ELIXIR-Norway"/>
        </authorList>
    </citation>
    <scope>NUCLEOTIDE SEQUENCE [LARGE SCALE GENOMIC DNA]</scope>
</reference>